<dbReference type="AlphaFoldDB" id="A0A9W6IQR3"/>
<dbReference type="GO" id="GO:0008168">
    <property type="term" value="F:methyltransferase activity"/>
    <property type="evidence" value="ECO:0007669"/>
    <property type="project" value="UniProtKB-KW"/>
</dbReference>
<evidence type="ECO:0000313" key="5">
    <source>
        <dbReference type="EMBL" id="GLK53391.1"/>
    </source>
</evidence>
<evidence type="ECO:0000256" key="2">
    <source>
        <dbReference type="ARBA" id="ARBA00022679"/>
    </source>
</evidence>
<evidence type="ECO:0000313" key="6">
    <source>
        <dbReference type="Proteomes" id="UP001143486"/>
    </source>
</evidence>
<dbReference type="Gene3D" id="3.40.50.150">
    <property type="entry name" value="Vaccinia Virus protein VP39"/>
    <property type="match status" value="1"/>
</dbReference>
<dbReference type="InterPro" id="IPR041698">
    <property type="entry name" value="Methyltransf_25"/>
</dbReference>
<reference evidence="5" key="1">
    <citation type="journal article" date="2014" name="Int. J. Syst. Evol. Microbiol.">
        <title>Complete genome sequence of Corynebacterium casei LMG S-19264T (=DSM 44701T), isolated from a smear-ripened cheese.</title>
        <authorList>
            <consortium name="US DOE Joint Genome Institute (JGI-PGF)"/>
            <person name="Walter F."/>
            <person name="Albersmeier A."/>
            <person name="Kalinowski J."/>
            <person name="Ruckert C."/>
        </authorList>
    </citation>
    <scope>NUCLEOTIDE SEQUENCE</scope>
    <source>
        <strain evidence="5">VKM B-1513</strain>
    </source>
</reference>
<dbReference type="CDD" id="cd02440">
    <property type="entry name" value="AdoMet_MTases"/>
    <property type="match status" value="1"/>
</dbReference>
<dbReference type="InterPro" id="IPR029063">
    <property type="entry name" value="SAM-dependent_MTases_sf"/>
</dbReference>
<reference evidence="5" key="2">
    <citation type="submission" date="2023-01" db="EMBL/GenBank/DDBJ databases">
        <authorList>
            <person name="Sun Q."/>
            <person name="Evtushenko L."/>
        </authorList>
    </citation>
    <scope>NUCLEOTIDE SEQUENCE</scope>
    <source>
        <strain evidence="5">VKM B-1513</strain>
    </source>
</reference>
<dbReference type="Pfam" id="PF13649">
    <property type="entry name" value="Methyltransf_25"/>
    <property type="match status" value="1"/>
</dbReference>
<dbReference type="GO" id="GO:0032259">
    <property type="term" value="P:methylation"/>
    <property type="evidence" value="ECO:0007669"/>
    <property type="project" value="UniProtKB-KW"/>
</dbReference>
<dbReference type="SUPFAM" id="SSF53335">
    <property type="entry name" value="S-adenosyl-L-methionine-dependent methyltransferases"/>
    <property type="match status" value="1"/>
</dbReference>
<dbReference type="Proteomes" id="UP001143486">
    <property type="component" value="Unassembled WGS sequence"/>
</dbReference>
<evidence type="ECO:0000256" key="1">
    <source>
        <dbReference type="ARBA" id="ARBA00022603"/>
    </source>
</evidence>
<comment type="caution">
    <text evidence="5">The sequence shown here is derived from an EMBL/GenBank/DDBJ whole genome shotgun (WGS) entry which is preliminary data.</text>
</comment>
<sequence>MNTMQANPPTAKEIWNGIAGQNWVEAQVLLDSMFKRFEDVIVTGCLEQGARHVLDVGCGTGATTLAVADRLRGAGGCTGIDISDPMIELARKRAVQSGSSADFICADAEDHPLGVARYDRIVSRFGVMFFRDPVRAFANLRRASAAGAQLAVIAWRDPAENPFMTGAEAAVRPLLPEALAAALQPTGQFAFADENLVRGILRDSGWSGVTMTPLDIACSLPENQLETWLTRLGPLGRLLPELDPVHRAAVIDAARSAYAPYTAGGTVRFTAACWAIGGENV</sequence>
<dbReference type="EMBL" id="BSFE01000010">
    <property type="protein sequence ID" value="GLK53391.1"/>
    <property type="molecule type" value="Genomic_DNA"/>
</dbReference>
<proteinExistence type="predicted"/>
<evidence type="ECO:0000256" key="3">
    <source>
        <dbReference type="ARBA" id="ARBA00022691"/>
    </source>
</evidence>
<dbReference type="PANTHER" id="PTHR43464">
    <property type="entry name" value="METHYLTRANSFERASE"/>
    <property type="match status" value="1"/>
</dbReference>
<dbReference type="RefSeq" id="WP_271187743.1">
    <property type="nucleotide sequence ID" value="NZ_BSFE01000010.1"/>
</dbReference>
<name>A0A9W6IQR3_9PROT</name>
<keyword evidence="1" id="KW-0489">Methyltransferase</keyword>
<organism evidence="5 6">
    <name type="scientific">Maricaulis virginensis</name>
    <dbReference type="NCBI Taxonomy" id="144022"/>
    <lineage>
        <taxon>Bacteria</taxon>
        <taxon>Pseudomonadati</taxon>
        <taxon>Pseudomonadota</taxon>
        <taxon>Alphaproteobacteria</taxon>
        <taxon>Maricaulales</taxon>
        <taxon>Maricaulaceae</taxon>
        <taxon>Maricaulis</taxon>
    </lineage>
</organism>
<protein>
    <recommendedName>
        <fullName evidence="4">Methyltransferase domain-containing protein</fullName>
    </recommendedName>
</protein>
<feature type="domain" description="Methyltransferase" evidence="4">
    <location>
        <begin position="53"/>
        <end position="143"/>
    </location>
</feature>
<gene>
    <name evidence="5" type="ORF">GCM10017621_28990</name>
</gene>
<keyword evidence="6" id="KW-1185">Reference proteome</keyword>
<keyword evidence="3" id="KW-0949">S-adenosyl-L-methionine</keyword>
<dbReference type="PANTHER" id="PTHR43464:SF19">
    <property type="entry name" value="UBIQUINONE BIOSYNTHESIS O-METHYLTRANSFERASE, MITOCHONDRIAL"/>
    <property type="match status" value="1"/>
</dbReference>
<evidence type="ECO:0000259" key="4">
    <source>
        <dbReference type="Pfam" id="PF13649"/>
    </source>
</evidence>
<accession>A0A9W6IQR3</accession>
<keyword evidence="2" id="KW-0808">Transferase</keyword>